<dbReference type="RefSeq" id="WP_015779204.1">
    <property type="nucleotide sequence ID" value="NC_013169.1"/>
</dbReference>
<evidence type="ECO:0000256" key="5">
    <source>
        <dbReference type="RuleBase" id="RU003657"/>
    </source>
</evidence>
<dbReference type="GO" id="GO:0000105">
    <property type="term" value="P:L-histidine biosynthetic process"/>
    <property type="evidence" value="ECO:0007669"/>
    <property type="project" value="UniProtKB-KW"/>
</dbReference>
<dbReference type="InterPro" id="IPR044524">
    <property type="entry name" value="Isoase_HisA-like"/>
</dbReference>
<sequence length="470" mass="48324">MPLRLWPAVDVRGGRTAQVDPDSPLSDPQAAVDHWVAQGAERLHLVDLDRATGAGENDALLERLVRRASVPVEVSGGILSPRDVERALSWGAVAVTTSSALWADPAAALEWLQGCGAEVQVGIDLVGDRVVARGTDLALGPVADLWPDLAGLGERRWVLASAAADGRMTGPDLAGLRAATEHLTGTLIASGGVSTTGDLVAVSSLRGVAGPAVGEVILGAALYAGAVDLGRAQRLLGEIAGPQERPATDSAGVAWEGRELQPGEFDDDDGGLDPRLPTPGEPPLSDAELVAALDEARVFVALLAEEGAESADLSVAQVTTPEGWSALPVFTTVDAVGDWRGDARPVPVRGHLAAQAAVGDGAAALVLDAGSSRPRVVRPSMTSALARRMEWERPVDDAVVLAGLRQLKEHPAVTGVALRSGPSGELVIGLRGVQDDREAGLLVAGVLQDPEVRSRVDGVIVSALGLDASA</sequence>
<dbReference type="GO" id="GO:0005737">
    <property type="term" value="C:cytoplasm"/>
    <property type="evidence" value="ECO:0007669"/>
    <property type="project" value="TreeGrafter"/>
</dbReference>
<dbReference type="PANTHER" id="PTHR43090:SF2">
    <property type="entry name" value="1-(5-PHOSPHORIBOSYL)-5-[(5-PHOSPHORIBOSYLAMINO)METHYLIDENEAMINO] IMIDAZOLE-4-CARBOXAMIDE ISOMERASE"/>
    <property type="match status" value="1"/>
</dbReference>
<dbReference type="Proteomes" id="UP000006666">
    <property type="component" value="Chromosome"/>
</dbReference>
<dbReference type="InterPro" id="IPR006062">
    <property type="entry name" value="His_biosynth"/>
</dbReference>
<dbReference type="Pfam" id="PF00977">
    <property type="entry name" value="His_biosynth"/>
    <property type="match status" value="1"/>
</dbReference>
<evidence type="ECO:0000256" key="6">
    <source>
        <dbReference type="SAM" id="MobiDB-lite"/>
    </source>
</evidence>
<gene>
    <name evidence="8" type="ordered locus">Ksed_12240</name>
</gene>
<keyword evidence="9" id="KW-1185">Reference proteome</keyword>
<evidence type="ECO:0000259" key="7">
    <source>
        <dbReference type="Pfam" id="PF07179"/>
    </source>
</evidence>
<evidence type="ECO:0000256" key="3">
    <source>
        <dbReference type="ARBA" id="ARBA00023102"/>
    </source>
</evidence>
<keyword evidence="8" id="KW-0413">Isomerase</keyword>
<dbReference type="PANTHER" id="PTHR43090">
    <property type="entry name" value="1-(5-PHOSPHORIBOSYL)-5-[(5-PHOSPHORIBOSYLAMINO)METHYLIDENEAMINO] IMIDAZOLE-4-CARBOXAMIDE ISOMERASE"/>
    <property type="match status" value="1"/>
</dbReference>
<dbReference type="SUPFAM" id="SSF51366">
    <property type="entry name" value="Ribulose-phoshate binding barrel"/>
    <property type="match status" value="1"/>
</dbReference>
<keyword evidence="2 5" id="KW-0028">Amino-acid biosynthesis</keyword>
<feature type="domain" description="SseB protein N-terminal" evidence="7">
    <location>
        <begin position="283"/>
        <end position="379"/>
    </location>
</feature>
<dbReference type="HOGENOM" id="CLU_581122_0_0_11"/>
<evidence type="ECO:0000256" key="1">
    <source>
        <dbReference type="ARBA" id="ARBA00009667"/>
    </source>
</evidence>
<dbReference type="InterPro" id="IPR009839">
    <property type="entry name" value="SseB_N"/>
</dbReference>
<name>C7NHA2_KYTSD</name>
<dbReference type="AlphaFoldDB" id="C7NHA2"/>
<dbReference type="Pfam" id="PF07179">
    <property type="entry name" value="SseB"/>
    <property type="match status" value="1"/>
</dbReference>
<dbReference type="InterPro" id="IPR013785">
    <property type="entry name" value="Aldolase_TIM"/>
</dbReference>
<feature type="region of interest" description="Disordered" evidence="6">
    <location>
        <begin position="260"/>
        <end position="281"/>
    </location>
</feature>
<dbReference type="EMBL" id="CP001686">
    <property type="protein sequence ID" value="ACV06259.1"/>
    <property type="molecule type" value="Genomic_DNA"/>
</dbReference>
<organism evidence="8 9">
    <name type="scientific">Kytococcus sedentarius (strain ATCC 14392 / DSM 20547 / JCM 11482 / CCUG 33030 / NBRC 15357 / NCTC 11040 / CCM 314 / 541)</name>
    <name type="common">Micrococcus sedentarius</name>
    <dbReference type="NCBI Taxonomy" id="478801"/>
    <lineage>
        <taxon>Bacteria</taxon>
        <taxon>Bacillati</taxon>
        <taxon>Actinomycetota</taxon>
        <taxon>Actinomycetes</taxon>
        <taxon>Micrococcales</taxon>
        <taxon>Kytococcaceae</taxon>
        <taxon>Kytococcus</taxon>
    </lineage>
</organism>
<dbReference type="STRING" id="478801.Ksed_12240"/>
<evidence type="ECO:0000313" key="9">
    <source>
        <dbReference type="Proteomes" id="UP000006666"/>
    </source>
</evidence>
<dbReference type="InterPro" id="IPR011060">
    <property type="entry name" value="RibuloseP-bd_barrel"/>
</dbReference>
<evidence type="ECO:0000256" key="2">
    <source>
        <dbReference type="ARBA" id="ARBA00022605"/>
    </source>
</evidence>
<evidence type="ECO:0000313" key="8">
    <source>
        <dbReference type="EMBL" id="ACV06259.1"/>
    </source>
</evidence>
<dbReference type="GO" id="GO:0003949">
    <property type="term" value="F:1-(5-phosphoribosyl)-5-[(5-phosphoribosylamino)methylideneamino]imidazole-4-carboxamide isomerase activity"/>
    <property type="evidence" value="ECO:0007669"/>
    <property type="project" value="InterPro"/>
</dbReference>
<dbReference type="Gene3D" id="3.20.20.70">
    <property type="entry name" value="Aldolase class I"/>
    <property type="match status" value="1"/>
</dbReference>
<evidence type="ECO:0000256" key="4">
    <source>
        <dbReference type="ARBA" id="ARBA00029440"/>
    </source>
</evidence>
<dbReference type="KEGG" id="kse:Ksed_12240"/>
<comment type="pathway">
    <text evidence="4">Amino-acid biosynthesis.</text>
</comment>
<protein>
    <submittedName>
        <fullName evidence="8">Phosphoribosylformimino-5-aminoimidazole carboxamide ribonucleotide (ProFAR) isomerase</fullName>
    </submittedName>
</protein>
<dbReference type="eggNOG" id="COG0106">
    <property type="taxonomic scope" value="Bacteria"/>
</dbReference>
<proteinExistence type="inferred from homology"/>
<comment type="similarity">
    <text evidence="1 5">Belongs to the HisA/HisF family.</text>
</comment>
<dbReference type="GO" id="GO:0000162">
    <property type="term" value="P:L-tryptophan biosynthetic process"/>
    <property type="evidence" value="ECO:0007669"/>
    <property type="project" value="TreeGrafter"/>
</dbReference>
<accession>C7NHA2</accession>
<reference evidence="8 9" key="1">
    <citation type="journal article" date="2009" name="Stand. Genomic Sci.">
        <title>Complete genome sequence of Kytococcus sedentarius type strain (541).</title>
        <authorList>
            <person name="Sims D."/>
            <person name="Brettin T."/>
            <person name="Detter J.C."/>
            <person name="Han C."/>
            <person name="Lapidus A."/>
            <person name="Copeland A."/>
            <person name="Glavina Del Rio T."/>
            <person name="Nolan M."/>
            <person name="Chen F."/>
            <person name="Lucas S."/>
            <person name="Tice H."/>
            <person name="Cheng J.F."/>
            <person name="Bruce D."/>
            <person name="Goodwin L."/>
            <person name="Pitluck S."/>
            <person name="Ovchinnikova G."/>
            <person name="Pati A."/>
            <person name="Ivanova N."/>
            <person name="Mavrommatis K."/>
            <person name="Chen A."/>
            <person name="Palaniappan K."/>
            <person name="D'haeseleer P."/>
            <person name="Chain P."/>
            <person name="Bristow J."/>
            <person name="Eisen J.A."/>
            <person name="Markowitz V."/>
            <person name="Hugenholtz P."/>
            <person name="Schneider S."/>
            <person name="Goker M."/>
            <person name="Pukall R."/>
            <person name="Kyrpides N.C."/>
            <person name="Klenk H.P."/>
        </authorList>
    </citation>
    <scope>NUCLEOTIDE SEQUENCE [LARGE SCALE GENOMIC DNA]</scope>
    <source>
        <strain evidence="9">ATCC 14392 / DSM 20547 / JCM 11482 / CCUG 33030 / NBRC 15357 / NCTC 11040 / CCM 314 / 541</strain>
    </source>
</reference>
<keyword evidence="3 5" id="KW-0368">Histidine biosynthesis</keyword>